<accession>A0AAQ3KXG5</accession>
<dbReference type="Proteomes" id="UP001327560">
    <property type="component" value="Chromosome 8"/>
</dbReference>
<gene>
    <name evidence="1" type="ORF">Cni_G25326</name>
</gene>
<organism evidence="1 2">
    <name type="scientific">Canna indica</name>
    <name type="common">Indian-shot</name>
    <dbReference type="NCBI Taxonomy" id="4628"/>
    <lineage>
        <taxon>Eukaryota</taxon>
        <taxon>Viridiplantae</taxon>
        <taxon>Streptophyta</taxon>
        <taxon>Embryophyta</taxon>
        <taxon>Tracheophyta</taxon>
        <taxon>Spermatophyta</taxon>
        <taxon>Magnoliopsida</taxon>
        <taxon>Liliopsida</taxon>
        <taxon>Zingiberales</taxon>
        <taxon>Cannaceae</taxon>
        <taxon>Canna</taxon>
    </lineage>
</organism>
<keyword evidence="1" id="KW-0436">Ligase</keyword>
<dbReference type="GO" id="GO:0016874">
    <property type="term" value="F:ligase activity"/>
    <property type="evidence" value="ECO:0007669"/>
    <property type="project" value="UniProtKB-KW"/>
</dbReference>
<protein>
    <submittedName>
        <fullName evidence="1">AMP-dependent synthetase and ligase family protein</fullName>
    </submittedName>
</protein>
<name>A0AAQ3KXG5_9LILI</name>
<evidence type="ECO:0000313" key="2">
    <source>
        <dbReference type="Proteomes" id="UP001327560"/>
    </source>
</evidence>
<evidence type="ECO:0000313" key="1">
    <source>
        <dbReference type="EMBL" id="WOL16539.1"/>
    </source>
</evidence>
<keyword evidence="2" id="KW-1185">Reference proteome</keyword>
<dbReference type="AlphaFoldDB" id="A0AAQ3KXG5"/>
<proteinExistence type="predicted"/>
<dbReference type="EMBL" id="CP136897">
    <property type="protein sequence ID" value="WOL16539.1"/>
    <property type="molecule type" value="Genomic_DNA"/>
</dbReference>
<sequence length="127" mass="13913">MDKRGRASQKIPARIGTSILTEVLGIGRVGLPAVPKAVKILLAISVEATLMFSWAEAIVENLLFSFDTFEEFHPQLAKALNNKVVASEWRGIELATELRRGVMITHGNVVAIAAGVMSVIPKLYRTW</sequence>
<reference evidence="1 2" key="1">
    <citation type="submission" date="2023-10" db="EMBL/GenBank/DDBJ databases">
        <title>Chromosome-scale genome assembly provides insights into flower coloration mechanisms of Canna indica.</title>
        <authorList>
            <person name="Li C."/>
        </authorList>
    </citation>
    <scope>NUCLEOTIDE SEQUENCE [LARGE SCALE GENOMIC DNA]</scope>
    <source>
        <tissue evidence="1">Flower</tissue>
    </source>
</reference>